<dbReference type="EMBL" id="CP030073">
    <property type="protein sequence ID" value="AWW41961.1"/>
    <property type="molecule type" value="Genomic_DNA"/>
</dbReference>
<keyword evidence="2" id="KW-0378">Hydrolase</keyword>
<keyword evidence="3" id="KW-1185">Reference proteome</keyword>
<name>A0A2Z4J9Y7_9ACTN</name>
<sequence>MNCTNASPTLVLVQGAWHGPWCWRPADRQSSDIDIRTVVLPSSAQDPVTLGDHLYDDAQAVVEVLKAVEGPAVVVGHSCGATPVTEAAATMGNVKRIIYFTALMQDAGDFVLSLVGGTFPPYWKVHAQPDGAAGLGYFEAGQPLDVLYGDVKPSLARRCVAMLARLSPASVPQSLTQAAWRTVPSTYIRCEEDAALPLALQQAMAAQAQRTLRMRSARSPFLSQPAALAADMLRDELSR</sequence>
<proteinExistence type="predicted"/>
<gene>
    <name evidence="2" type="ORF">DN051_39520</name>
</gene>
<accession>A0A2Z4J9Y7</accession>
<evidence type="ECO:0000259" key="1">
    <source>
        <dbReference type="Pfam" id="PF12697"/>
    </source>
</evidence>
<dbReference type="AlphaFoldDB" id="A0A2Z4J9Y7"/>
<dbReference type="GO" id="GO:0016787">
    <property type="term" value="F:hydrolase activity"/>
    <property type="evidence" value="ECO:0007669"/>
    <property type="project" value="UniProtKB-KW"/>
</dbReference>
<organism evidence="2 3">
    <name type="scientific">Streptomyces cadmiisoli</name>
    <dbReference type="NCBI Taxonomy" id="2184053"/>
    <lineage>
        <taxon>Bacteria</taxon>
        <taxon>Bacillati</taxon>
        <taxon>Actinomycetota</taxon>
        <taxon>Actinomycetes</taxon>
        <taxon>Kitasatosporales</taxon>
        <taxon>Streptomycetaceae</taxon>
        <taxon>Streptomyces</taxon>
        <taxon>Streptomyces aurantiacus group</taxon>
    </lineage>
</organism>
<feature type="domain" description="AB hydrolase-1" evidence="1">
    <location>
        <begin position="10"/>
        <end position="230"/>
    </location>
</feature>
<dbReference type="Pfam" id="PF12697">
    <property type="entry name" value="Abhydrolase_6"/>
    <property type="match status" value="1"/>
</dbReference>
<dbReference type="KEGG" id="scad:DN051_39520"/>
<dbReference type="PANTHER" id="PTHR37017:SF11">
    <property type="entry name" value="ESTERASE_LIPASE_THIOESTERASE DOMAIN-CONTAINING PROTEIN"/>
    <property type="match status" value="1"/>
</dbReference>
<dbReference type="InterPro" id="IPR000073">
    <property type="entry name" value="AB_hydrolase_1"/>
</dbReference>
<dbReference type="Proteomes" id="UP000249616">
    <property type="component" value="Chromosome"/>
</dbReference>
<dbReference type="SUPFAM" id="SSF53474">
    <property type="entry name" value="alpha/beta-Hydrolases"/>
    <property type="match status" value="1"/>
</dbReference>
<dbReference type="InterPro" id="IPR052897">
    <property type="entry name" value="Sec-Metab_Biosynth_Hydrolase"/>
</dbReference>
<reference evidence="2 3" key="1">
    <citation type="journal article" date="2019" name="Int. J. Syst. Evol. Microbiol.">
        <title>Streptomyces cadmiisoli sp. nov., a novel actinomycete isolated from cadmium-contaminated soil.</title>
        <authorList>
            <person name="Li K."/>
            <person name="Tang X."/>
            <person name="Zhao J."/>
            <person name="Guo Y."/>
            <person name="Tang Y."/>
            <person name="Gao J."/>
        </authorList>
    </citation>
    <scope>NUCLEOTIDE SEQUENCE [LARGE SCALE GENOMIC DNA]</scope>
    <source>
        <strain evidence="2 3">ZFG47</strain>
    </source>
</reference>
<dbReference type="Gene3D" id="3.40.50.1820">
    <property type="entry name" value="alpha/beta hydrolase"/>
    <property type="match status" value="1"/>
</dbReference>
<dbReference type="PANTHER" id="PTHR37017">
    <property type="entry name" value="AB HYDROLASE-1 DOMAIN-CONTAINING PROTEIN-RELATED"/>
    <property type="match status" value="1"/>
</dbReference>
<protein>
    <submittedName>
        <fullName evidence="2">Alpha/beta hydrolase</fullName>
    </submittedName>
</protein>
<evidence type="ECO:0000313" key="2">
    <source>
        <dbReference type="EMBL" id="AWW41961.1"/>
    </source>
</evidence>
<evidence type="ECO:0000313" key="3">
    <source>
        <dbReference type="Proteomes" id="UP000249616"/>
    </source>
</evidence>
<dbReference type="InterPro" id="IPR029058">
    <property type="entry name" value="AB_hydrolase_fold"/>
</dbReference>